<dbReference type="GO" id="GO:0005953">
    <property type="term" value="C:CAAX-protein geranylgeranyltransferase complex"/>
    <property type="evidence" value="ECO:0007669"/>
    <property type="project" value="EnsemblFungi"/>
</dbReference>
<keyword evidence="15" id="KW-1185">Reference proteome</keyword>
<evidence type="ECO:0000256" key="11">
    <source>
        <dbReference type="ARBA" id="ARBA00042436"/>
    </source>
</evidence>
<evidence type="ECO:0000256" key="10">
    <source>
        <dbReference type="ARBA" id="ARBA00041392"/>
    </source>
</evidence>
<dbReference type="OMA" id="HRHTIID"/>
<dbReference type="OrthoDB" id="272289at2759"/>
<evidence type="ECO:0000256" key="7">
    <source>
        <dbReference type="ARBA" id="ARBA00022737"/>
    </source>
</evidence>
<dbReference type="AlphaFoldDB" id="A0A139AIZ2"/>
<dbReference type="SUPFAM" id="SSF48439">
    <property type="entry name" value="Protein prenylyltransferase"/>
    <property type="match status" value="1"/>
</dbReference>
<name>A0A139AIZ2_GONPJ</name>
<evidence type="ECO:0000256" key="3">
    <source>
        <dbReference type="ARBA" id="ARBA00012700"/>
    </source>
</evidence>
<keyword evidence="5" id="KW-0637">Prenyltransferase</keyword>
<keyword evidence="7" id="KW-0677">Repeat</keyword>
<evidence type="ECO:0000256" key="12">
    <source>
        <dbReference type="ARBA" id="ARBA00043086"/>
    </source>
</evidence>
<dbReference type="InterPro" id="IPR002088">
    <property type="entry name" value="Prenyl_trans_a"/>
</dbReference>
<evidence type="ECO:0000256" key="9">
    <source>
        <dbReference type="ARBA" id="ARBA00040965"/>
    </source>
</evidence>
<dbReference type="GO" id="GO:0004660">
    <property type="term" value="F:protein farnesyltransferase activity"/>
    <property type="evidence" value="ECO:0007669"/>
    <property type="project" value="UniProtKB-EC"/>
</dbReference>
<dbReference type="GO" id="GO:0007323">
    <property type="term" value="P:peptide pheromone maturation"/>
    <property type="evidence" value="ECO:0007669"/>
    <property type="project" value="EnsemblFungi"/>
</dbReference>
<dbReference type="STRING" id="1344416.A0A139AIZ2"/>
<organism evidence="14 15">
    <name type="scientific">Gonapodya prolifera (strain JEL478)</name>
    <name type="common">Monoblepharis prolifera</name>
    <dbReference type="NCBI Taxonomy" id="1344416"/>
    <lineage>
        <taxon>Eukaryota</taxon>
        <taxon>Fungi</taxon>
        <taxon>Fungi incertae sedis</taxon>
        <taxon>Chytridiomycota</taxon>
        <taxon>Chytridiomycota incertae sedis</taxon>
        <taxon>Monoblepharidomycetes</taxon>
        <taxon>Monoblepharidales</taxon>
        <taxon>Gonapodyaceae</taxon>
        <taxon>Gonapodya</taxon>
    </lineage>
</organism>
<dbReference type="Pfam" id="PF01239">
    <property type="entry name" value="PPTA"/>
    <property type="match status" value="5"/>
</dbReference>
<dbReference type="EC" id="2.5.1.59" evidence="3"/>
<keyword evidence="6 14" id="KW-0808">Transferase</keyword>
<protein>
    <recommendedName>
        <fullName evidence="9">Protein farnesyltransferase/geranylgeranyltransferase type-1 subunit alpha</fullName>
        <ecNumber evidence="4">2.5.1.58</ecNumber>
        <ecNumber evidence="3">2.5.1.59</ecNumber>
    </recommendedName>
    <alternativeName>
        <fullName evidence="12">CAAX farnesyltransferase subunit alpha</fullName>
    </alternativeName>
    <alternativeName>
        <fullName evidence="11">FTase-alpha</fullName>
    </alternativeName>
    <alternativeName>
        <fullName evidence="10">Ras proteins prenyltransferase subunit alpha</fullName>
    </alternativeName>
    <alternativeName>
        <fullName evidence="13">Type I protein geranyl-geranyltransferase subunit alpha</fullName>
    </alternativeName>
</protein>
<dbReference type="GO" id="GO:0005965">
    <property type="term" value="C:protein farnesyltransferase complex"/>
    <property type="evidence" value="ECO:0007669"/>
    <property type="project" value="EnsemblFungi"/>
</dbReference>
<dbReference type="EMBL" id="KQ965750">
    <property type="protein sequence ID" value="KXS16766.1"/>
    <property type="molecule type" value="Genomic_DNA"/>
</dbReference>
<evidence type="ECO:0000256" key="5">
    <source>
        <dbReference type="ARBA" id="ARBA00022602"/>
    </source>
</evidence>
<dbReference type="PANTHER" id="PTHR11129:SF1">
    <property type="entry name" value="PROTEIN FARNESYLTRANSFERASE_GERANYLGERANYLTRANSFERASE TYPE-1 SUBUNIT ALPHA"/>
    <property type="match status" value="1"/>
</dbReference>
<evidence type="ECO:0000256" key="6">
    <source>
        <dbReference type="ARBA" id="ARBA00022679"/>
    </source>
</evidence>
<dbReference type="GO" id="GO:0004662">
    <property type="term" value="F:CAAX-protein geranylgeranyltransferase activity"/>
    <property type="evidence" value="ECO:0007669"/>
    <property type="project" value="UniProtKB-EC"/>
</dbReference>
<dbReference type="PANTHER" id="PTHR11129">
    <property type="entry name" value="PROTEIN FARNESYLTRANSFERASE ALPHA SUBUNIT/RAB GERANYLGERANYL TRANSFERASE ALPHA SUBUNIT"/>
    <property type="match status" value="1"/>
</dbReference>
<proteinExistence type="inferred from homology"/>
<comment type="similarity">
    <text evidence="2">Belongs to the protein prenyltransferase subunit alpha family.</text>
</comment>
<comment type="cofactor">
    <cofactor evidence="1">
        <name>Mg(2+)</name>
        <dbReference type="ChEBI" id="CHEBI:18420"/>
    </cofactor>
</comment>
<keyword evidence="8" id="KW-0460">Magnesium</keyword>
<evidence type="ECO:0000256" key="4">
    <source>
        <dbReference type="ARBA" id="ARBA00012702"/>
    </source>
</evidence>
<reference evidence="14 15" key="1">
    <citation type="journal article" date="2015" name="Genome Biol. Evol.">
        <title>Phylogenomic analyses indicate that early fungi evolved digesting cell walls of algal ancestors of land plants.</title>
        <authorList>
            <person name="Chang Y."/>
            <person name="Wang S."/>
            <person name="Sekimoto S."/>
            <person name="Aerts A.L."/>
            <person name="Choi C."/>
            <person name="Clum A."/>
            <person name="LaButti K.M."/>
            <person name="Lindquist E.A."/>
            <person name="Yee Ngan C."/>
            <person name="Ohm R.A."/>
            <person name="Salamov A.A."/>
            <person name="Grigoriev I.V."/>
            <person name="Spatafora J.W."/>
            <person name="Berbee M.L."/>
        </authorList>
    </citation>
    <scope>NUCLEOTIDE SEQUENCE [LARGE SCALE GENOMIC DNA]</scope>
    <source>
        <strain evidence="14 15">JEL478</strain>
    </source>
</reference>
<evidence type="ECO:0000313" key="14">
    <source>
        <dbReference type="EMBL" id="KXS16766.1"/>
    </source>
</evidence>
<evidence type="ECO:0000256" key="1">
    <source>
        <dbReference type="ARBA" id="ARBA00001946"/>
    </source>
</evidence>
<dbReference type="PROSITE" id="PS51147">
    <property type="entry name" value="PFTA"/>
    <property type="match status" value="5"/>
</dbReference>
<dbReference type="EC" id="2.5.1.58" evidence="4"/>
<evidence type="ECO:0000256" key="8">
    <source>
        <dbReference type="ARBA" id="ARBA00022842"/>
    </source>
</evidence>
<evidence type="ECO:0000256" key="2">
    <source>
        <dbReference type="ARBA" id="ARBA00006734"/>
    </source>
</evidence>
<gene>
    <name evidence="14" type="ORF">M427DRAFT_122466</name>
</gene>
<evidence type="ECO:0000256" key="13">
    <source>
        <dbReference type="ARBA" id="ARBA00043219"/>
    </source>
</evidence>
<evidence type="ECO:0000313" key="15">
    <source>
        <dbReference type="Proteomes" id="UP000070544"/>
    </source>
</evidence>
<dbReference type="Proteomes" id="UP000070544">
    <property type="component" value="Unassembled WGS sequence"/>
</dbReference>
<dbReference type="Gene3D" id="1.25.40.120">
    <property type="entry name" value="Protein prenylyltransferase"/>
    <property type="match status" value="1"/>
</dbReference>
<accession>A0A139AIZ2</accession>
<sequence length="310" mass="36400">MTPFYRDREDWSDLTPIPQNDAPNAVCTIAYDEEYVDAMDYFRAISMKQEFSERALELTGKIITFNPAHYTIWKYRQECLFALNTDLDVELQFVDEIAEDNPKSYQIWHHRQVLTEHYNPDSPLAELQFVGRFLTDDSKNYHAWTYRQWLIRRFSVWEDELDFCNKMVELDVRNNSAWNQRWFVLSASLNGETKEFSVTIEEELDYALAKLSLAPNNESAWNYLQGLVRLANKRGISGVDQRATTFAMDLRSRGSVAAPVHSFLVEMLEIINSEDAKSRATLLEILDDLSQKFDTVRAKYWQFRKQNIVL</sequence>